<organism evidence="5 6">
    <name type="scientific">Candidatus Curtissbacteria bacterium GW2011_GWA1_41_11</name>
    <dbReference type="NCBI Taxonomy" id="1618409"/>
    <lineage>
        <taxon>Bacteria</taxon>
        <taxon>Candidatus Curtissiibacteriota</taxon>
    </lineage>
</organism>
<dbReference type="GO" id="GO:1901137">
    <property type="term" value="P:carbohydrate derivative biosynthetic process"/>
    <property type="evidence" value="ECO:0007669"/>
    <property type="project" value="UniProtKB-ARBA"/>
</dbReference>
<name>A0A0G0UFS6_9BACT</name>
<evidence type="ECO:0000313" key="6">
    <source>
        <dbReference type="Proteomes" id="UP000034854"/>
    </source>
</evidence>
<gene>
    <name evidence="5" type="ORF">UU34_C0017G0002</name>
</gene>
<dbReference type="GO" id="GO:0016758">
    <property type="term" value="F:hexosyltransferase activity"/>
    <property type="evidence" value="ECO:0007669"/>
    <property type="project" value="InterPro"/>
</dbReference>
<evidence type="ECO:0000256" key="1">
    <source>
        <dbReference type="ARBA" id="ARBA00022676"/>
    </source>
</evidence>
<accession>A0A0G0UFS6</accession>
<dbReference type="PANTHER" id="PTHR21015:SF22">
    <property type="entry name" value="GLYCOSYLTRANSFERASE"/>
    <property type="match status" value="1"/>
</dbReference>
<dbReference type="PANTHER" id="PTHR21015">
    <property type="entry name" value="UDP-N-ACETYLGLUCOSAMINE--N-ACETYLMURAMYL-(PENTAPEPTIDE) PYROPHOSPHORYL-UNDECAPRENOL N-ACETYLGLUCOSAMINE TRANSFERASE 1"/>
    <property type="match status" value="1"/>
</dbReference>
<keyword evidence="2" id="KW-0808">Transferase</keyword>
<keyword evidence="1" id="KW-0328">Glycosyltransferase</keyword>
<feature type="domain" description="Glycosyltransferase family 28 N-terminal" evidence="3">
    <location>
        <begin position="7"/>
        <end position="145"/>
    </location>
</feature>
<reference evidence="5 6" key="1">
    <citation type="journal article" date="2015" name="Nature">
        <title>rRNA introns, odd ribosomes, and small enigmatic genomes across a large radiation of phyla.</title>
        <authorList>
            <person name="Brown C.T."/>
            <person name="Hug L.A."/>
            <person name="Thomas B.C."/>
            <person name="Sharon I."/>
            <person name="Castelle C.J."/>
            <person name="Singh A."/>
            <person name="Wilkins M.J."/>
            <person name="Williams K.H."/>
            <person name="Banfield J.F."/>
        </authorList>
    </citation>
    <scope>NUCLEOTIDE SEQUENCE [LARGE SCALE GENOMIC DNA]</scope>
</reference>
<protein>
    <recommendedName>
        <fullName evidence="7">UDP-N-acetylglucosamine--N-acetylmuramyl-(pentapeptide) pyrophosphoryl-undecaprenol N-acetylglucosamine transferase</fullName>
    </recommendedName>
</protein>
<evidence type="ECO:0000256" key="2">
    <source>
        <dbReference type="ARBA" id="ARBA00022679"/>
    </source>
</evidence>
<dbReference type="SUPFAM" id="SSF53756">
    <property type="entry name" value="UDP-Glycosyltransferase/glycogen phosphorylase"/>
    <property type="match status" value="1"/>
</dbReference>
<dbReference type="EMBL" id="LCAG01000017">
    <property type="protein sequence ID" value="KKR86286.1"/>
    <property type="molecule type" value="Genomic_DNA"/>
</dbReference>
<evidence type="ECO:0000259" key="3">
    <source>
        <dbReference type="Pfam" id="PF03033"/>
    </source>
</evidence>
<sequence length="364" mass="40916">MKVVICGGHFSPAYALIEELEKNPDVRIIFFGRKFTTEGSGNLSAEYKEISRKNIKSHWIVTGRLQRALSAYTLQALAKIPTGFLQSFFYLFTERPKLIVSFGGSLSFPVVFCGWLLGIDSVTHEQAIIPGLATRINSFFAKKVFVTWPQTKNDFGGRKAELIGNLTRKAIFKKKAKDEKIAGFLANTNKTIYITGGNQGSHVLNRFTFEWIKKIRNYQIIHQVGTADFRGDLKKAQSIREKNYLAFELIRPEDIGAVLNGAYLVISRSGANTCWELLQLKKPAILVPLPVSAGQEQEKNAQLLKKAGLVEVIDQKDLSFDKLEKAVAKISQNYQKYAKHAEIFAKDLPKDASLKLTKYVSQYV</sequence>
<dbReference type="AlphaFoldDB" id="A0A0G0UFS6"/>
<dbReference type="GO" id="GO:0005975">
    <property type="term" value="P:carbohydrate metabolic process"/>
    <property type="evidence" value="ECO:0007669"/>
    <property type="project" value="InterPro"/>
</dbReference>
<comment type="caution">
    <text evidence="5">The sequence shown here is derived from an EMBL/GenBank/DDBJ whole genome shotgun (WGS) entry which is preliminary data.</text>
</comment>
<dbReference type="InterPro" id="IPR004276">
    <property type="entry name" value="GlycoTrans_28_N"/>
</dbReference>
<feature type="domain" description="Glycosyl transferase family 28 C-terminal" evidence="4">
    <location>
        <begin position="191"/>
        <end position="343"/>
    </location>
</feature>
<dbReference type="Pfam" id="PF03033">
    <property type="entry name" value="Glyco_transf_28"/>
    <property type="match status" value="1"/>
</dbReference>
<dbReference type="InterPro" id="IPR007235">
    <property type="entry name" value="Glyco_trans_28_C"/>
</dbReference>
<proteinExistence type="predicted"/>
<dbReference type="Proteomes" id="UP000034854">
    <property type="component" value="Unassembled WGS sequence"/>
</dbReference>
<evidence type="ECO:0000259" key="4">
    <source>
        <dbReference type="Pfam" id="PF04101"/>
    </source>
</evidence>
<evidence type="ECO:0000313" key="5">
    <source>
        <dbReference type="EMBL" id="KKR86286.1"/>
    </source>
</evidence>
<evidence type="ECO:0008006" key="7">
    <source>
        <dbReference type="Google" id="ProtNLM"/>
    </source>
</evidence>
<dbReference type="Pfam" id="PF04101">
    <property type="entry name" value="Glyco_tran_28_C"/>
    <property type="match status" value="1"/>
</dbReference>
<dbReference type="CDD" id="cd03785">
    <property type="entry name" value="GT28_MurG"/>
    <property type="match status" value="1"/>
</dbReference>
<dbReference type="Gene3D" id="3.40.50.2000">
    <property type="entry name" value="Glycogen Phosphorylase B"/>
    <property type="match status" value="2"/>
</dbReference>